<feature type="region of interest" description="Disordered" evidence="1">
    <location>
        <begin position="74"/>
        <end position="100"/>
    </location>
</feature>
<evidence type="ECO:0000256" key="1">
    <source>
        <dbReference type="SAM" id="MobiDB-lite"/>
    </source>
</evidence>
<evidence type="ECO:0000313" key="2">
    <source>
        <dbReference type="EMBL" id="PON71609.1"/>
    </source>
</evidence>
<dbReference type="OrthoDB" id="1700021at2759"/>
<dbReference type="STRING" id="63057.A0A2P5DEB1"/>
<accession>A0A2P5DEB1</accession>
<reference evidence="3" key="1">
    <citation type="submission" date="2016-06" db="EMBL/GenBank/DDBJ databases">
        <title>Parallel loss of symbiosis genes in relatives of nitrogen-fixing non-legume Parasponia.</title>
        <authorList>
            <person name="Van Velzen R."/>
            <person name="Holmer R."/>
            <person name="Bu F."/>
            <person name="Rutten L."/>
            <person name="Van Zeijl A."/>
            <person name="Liu W."/>
            <person name="Santuari L."/>
            <person name="Cao Q."/>
            <person name="Sharma T."/>
            <person name="Shen D."/>
            <person name="Roswanjaya Y."/>
            <person name="Wardhani T."/>
            <person name="Kalhor M.S."/>
            <person name="Jansen J."/>
            <person name="Van den Hoogen J."/>
            <person name="Gungor B."/>
            <person name="Hartog M."/>
            <person name="Hontelez J."/>
            <person name="Verver J."/>
            <person name="Yang W.-C."/>
            <person name="Schijlen E."/>
            <person name="Repin R."/>
            <person name="Schilthuizen M."/>
            <person name="Schranz E."/>
            <person name="Heidstra R."/>
            <person name="Miyata K."/>
            <person name="Fedorova E."/>
            <person name="Kohlen W."/>
            <person name="Bisseling T."/>
            <person name="Smit S."/>
            <person name="Geurts R."/>
        </authorList>
    </citation>
    <scope>NUCLEOTIDE SEQUENCE [LARGE SCALE GENOMIC DNA]</scope>
    <source>
        <strain evidence="3">cv. RG33-2</strain>
    </source>
</reference>
<dbReference type="EMBL" id="JXTC01000276">
    <property type="protein sequence ID" value="PON71609.1"/>
    <property type="molecule type" value="Genomic_DNA"/>
</dbReference>
<keyword evidence="3" id="KW-1185">Reference proteome</keyword>
<dbReference type="InParanoid" id="A0A2P5DEB1"/>
<gene>
    <name evidence="2" type="ORF">TorRG33x02_254050</name>
</gene>
<sequence>MWSVAASANLSDMQMPIAKSAAVEESGLINYRENYAGFPFLMQVPKLRSEAPVQVARSLAEAYELIYEDIMDRKNGYPEPQATGQASSAPDKDHFGNINH</sequence>
<proteinExistence type="predicted"/>
<comment type="caution">
    <text evidence="2">The sequence shown here is derived from an EMBL/GenBank/DDBJ whole genome shotgun (WGS) entry which is preliminary data.</text>
</comment>
<dbReference type="AlphaFoldDB" id="A0A2P5DEB1"/>
<evidence type="ECO:0000313" key="3">
    <source>
        <dbReference type="Proteomes" id="UP000237000"/>
    </source>
</evidence>
<protein>
    <submittedName>
        <fullName evidence="2">Uncharacterized protein</fullName>
    </submittedName>
</protein>
<dbReference type="Proteomes" id="UP000237000">
    <property type="component" value="Unassembled WGS sequence"/>
</dbReference>
<organism evidence="2 3">
    <name type="scientific">Trema orientale</name>
    <name type="common">Charcoal tree</name>
    <name type="synonym">Celtis orientalis</name>
    <dbReference type="NCBI Taxonomy" id="63057"/>
    <lineage>
        <taxon>Eukaryota</taxon>
        <taxon>Viridiplantae</taxon>
        <taxon>Streptophyta</taxon>
        <taxon>Embryophyta</taxon>
        <taxon>Tracheophyta</taxon>
        <taxon>Spermatophyta</taxon>
        <taxon>Magnoliopsida</taxon>
        <taxon>eudicotyledons</taxon>
        <taxon>Gunneridae</taxon>
        <taxon>Pentapetalae</taxon>
        <taxon>rosids</taxon>
        <taxon>fabids</taxon>
        <taxon>Rosales</taxon>
        <taxon>Cannabaceae</taxon>
        <taxon>Trema</taxon>
    </lineage>
</organism>
<name>A0A2P5DEB1_TREOI</name>
<feature type="compositionally biased region" description="Basic and acidic residues" evidence="1">
    <location>
        <begin position="90"/>
        <end position="100"/>
    </location>
</feature>